<comment type="function">
    <text evidence="4">Involved in the system for phosphate transport across the cytoplasmic membrane.</text>
</comment>
<feature type="domain" description="PBP" evidence="5">
    <location>
        <begin position="37"/>
        <end position="266"/>
    </location>
</feature>
<evidence type="ECO:0000256" key="1">
    <source>
        <dbReference type="ARBA" id="ARBA00008725"/>
    </source>
</evidence>
<dbReference type="CDD" id="cd13654">
    <property type="entry name" value="PBP2_phosphate_like_2"/>
    <property type="match status" value="1"/>
</dbReference>
<dbReference type="GO" id="GO:0007155">
    <property type="term" value="P:cell adhesion"/>
    <property type="evidence" value="ECO:0007669"/>
    <property type="project" value="UniProtKB-UniRule"/>
</dbReference>
<dbReference type="PANTHER" id="PTHR30570:SF1">
    <property type="entry name" value="PHOSPHATE-BINDING PROTEIN PSTS"/>
    <property type="match status" value="1"/>
</dbReference>
<keyword evidence="4" id="KW-0592">Phosphate transport</keyword>
<organism evidence="6 7">
    <name type="scientific">Candidatus Ichthyocystis hellenicum</name>
    <dbReference type="NCBI Taxonomy" id="1561003"/>
    <lineage>
        <taxon>Bacteria</taxon>
        <taxon>Pseudomonadati</taxon>
        <taxon>Pseudomonadota</taxon>
        <taxon>Betaproteobacteria</taxon>
        <taxon>Burkholderiales</taxon>
        <taxon>Candidatus Ichthyocystis</taxon>
    </lineage>
</organism>
<gene>
    <name evidence="6" type="primary">pstS</name>
    <name evidence="6" type="ORF">Ark11_1016</name>
</gene>
<dbReference type="OrthoDB" id="9790048at2"/>
<dbReference type="InterPro" id="IPR050811">
    <property type="entry name" value="Phosphate_ABC_transporter"/>
</dbReference>
<evidence type="ECO:0000256" key="2">
    <source>
        <dbReference type="ARBA" id="ARBA00022448"/>
    </source>
</evidence>
<dbReference type="STRING" id="1561003.Ark11_1016"/>
<evidence type="ECO:0000256" key="4">
    <source>
        <dbReference type="RuleBase" id="RU367119"/>
    </source>
</evidence>
<dbReference type="GO" id="GO:0042301">
    <property type="term" value="F:phosphate ion binding"/>
    <property type="evidence" value="ECO:0007669"/>
    <property type="project" value="UniProtKB-UniRule"/>
</dbReference>
<evidence type="ECO:0000256" key="3">
    <source>
        <dbReference type="ARBA" id="ARBA00022729"/>
    </source>
</evidence>
<proteinExistence type="inferred from homology"/>
<keyword evidence="2 4" id="KW-0813">Transport</keyword>
<dbReference type="NCBIfam" id="TIGR02136">
    <property type="entry name" value="ptsS_2"/>
    <property type="match status" value="1"/>
</dbReference>
<sequence length="336" mass="37002">MAKKKGSPGISQFVAYMLLLMTTVFSLANASVSRKAMVIDGSATVYPITEAVVEAYQDSSAKASSQRIVISISGTGGGFQKFCRGDIDVVDASRPILKKEMEACRRKNISYVELPVAYDAISVAVNLKNLFVKSLSVSDLNKIWGESSDSKVLFWDQVNHNYPHISLNLYGPGPGSGTFDYFTSVVNGNSGSIRTDFSASQNDDVLVQGISRDPRGIAYFGYSYYVSNKDKIRLVPIDKGNGPVFPSMKSIVDGNYLLARPLFVYVSINSLKNYELMELMRYYLANAARFARESGYFELSDDLYTSLLKRLNGKFSGTLYGGDFAHSANLDCFLVK</sequence>
<dbReference type="PATRIC" id="fig|1561003.3.peg.1040"/>
<keyword evidence="4" id="KW-0574">Periplasm</keyword>
<dbReference type="Pfam" id="PF12849">
    <property type="entry name" value="PBP_like_2"/>
    <property type="match status" value="1"/>
</dbReference>
<keyword evidence="4" id="KW-0964">Secreted</keyword>
<evidence type="ECO:0000313" key="7">
    <source>
        <dbReference type="Proteomes" id="UP000198651"/>
    </source>
</evidence>
<dbReference type="AlphaFoldDB" id="A0A0S4M3G9"/>
<keyword evidence="3" id="KW-0732">Signal</keyword>
<dbReference type="PANTHER" id="PTHR30570">
    <property type="entry name" value="PERIPLASMIC PHOSPHATE BINDING COMPONENT OF PHOSPHATE ABC TRANSPORTER"/>
    <property type="match status" value="1"/>
</dbReference>
<dbReference type="GO" id="GO:0006817">
    <property type="term" value="P:phosphate ion transport"/>
    <property type="evidence" value="ECO:0007669"/>
    <property type="project" value="UniProtKB-UniRule"/>
</dbReference>
<dbReference type="InterPro" id="IPR011862">
    <property type="entry name" value="Phos-bd"/>
</dbReference>
<keyword evidence="7" id="KW-1185">Reference proteome</keyword>
<protein>
    <recommendedName>
        <fullName evidence="4">Phosphate-binding protein</fullName>
    </recommendedName>
</protein>
<dbReference type="EMBL" id="LN906597">
    <property type="protein sequence ID" value="CUT17835.1"/>
    <property type="molecule type" value="Genomic_DNA"/>
</dbReference>
<dbReference type="RefSeq" id="WP_092343622.1">
    <property type="nucleotide sequence ID" value="NZ_LN906597.1"/>
</dbReference>
<dbReference type="Proteomes" id="UP000198651">
    <property type="component" value="Chromosome I"/>
</dbReference>
<comment type="subcellular location">
    <subcellularLocation>
        <location evidence="4">Periplasm</location>
    </subcellularLocation>
    <subcellularLocation>
        <location evidence="4">Secreted</location>
    </subcellularLocation>
</comment>
<evidence type="ECO:0000259" key="5">
    <source>
        <dbReference type="Pfam" id="PF12849"/>
    </source>
</evidence>
<dbReference type="InterPro" id="IPR024370">
    <property type="entry name" value="PBP_domain"/>
</dbReference>
<dbReference type="GO" id="GO:0042597">
    <property type="term" value="C:periplasmic space"/>
    <property type="evidence" value="ECO:0007669"/>
    <property type="project" value="UniProtKB-SubCell"/>
</dbReference>
<comment type="similarity">
    <text evidence="1 4">Belongs to the PstS family.</text>
</comment>
<name>A0A0S4M3G9_9BURK</name>
<evidence type="ECO:0000313" key="6">
    <source>
        <dbReference type="EMBL" id="CUT17835.1"/>
    </source>
</evidence>
<reference evidence="7" key="1">
    <citation type="submission" date="2015-11" db="EMBL/GenBank/DDBJ databases">
        <authorList>
            <person name="Seth-Smith H.M.B."/>
        </authorList>
    </citation>
    <scope>NUCLEOTIDE SEQUENCE [LARGE SCALE GENOMIC DNA]</scope>
    <source>
        <strain evidence="7">2013Ark11</strain>
    </source>
</reference>
<dbReference type="Gene3D" id="3.40.190.10">
    <property type="entry name" value="Periplasmic binding protein-like II"/>
    <property type="match status" value="2"/>
</dbReference>
<dbReference type="GO" id="GO:0005576">
    <property type="term" value="C:extracellular region"/>
    <property type="evidence" value="ECO:0007669"/>
    <property type="project" value="UniProtKB-SubCell"/>
</dbReference>
<accession>A0A0S4M3G9</accession>
<dbReference type="SUPFAM" id="SSF53850">
    <property type="entry name" value="Periplasmic binding protein-like II"/>
    <property type="match status" value="1"/>
</dbReference>